<feature type="transmembrane region" description="Helical" evidence="2">
    <location>
        <begin position="186"/>
        <end position="204"/>
    </location>
</feature>
<comment type="caution">
    <text evidence="3">The sequence shown here is derived from an EMBL/GenBank/DDBJ whole genome shotgun (WGS) entry which is preliminary data.</text>
</comment>
<dbReference type="EMBL" id="LDTE01000029">
    <property type="protein sequence ID" value="KTW01520.1"/>
    <property type="molecule type" value="Genomic_DNA"/>
</dbReference>
<reference evidence="3 4" key="1">
    <citation type="journal article" date="2016" name="Front. Microbiol.">
        <title>Genomic Resource of Rice Seed Associated Bacteria.</title>
        <authorList>
            <person name="Midha S."/>
            <person name="Bansal K."/>
            <person name="Sharma S."/>
            <person name="Kumar N."/>
            <person name="Patil P.P."/>
            <person name="Chaudhry V."/>
            <person name="Patil P.B."/>
        </authorList>
    </citation>
    <scope>NUCLEOTIDE SEQUENCE [LARGE SCALE GENOMIC DNA]</scope>
    <source>
        <strain evidence="3 4">SB4</strain>
    </source>
</reference>
<proteinExistence type="predicted"/>
<evidence type="ECO:0000256" key="2">
    <source>
        <dbReference type="SAM" id="Phobius"/>
    </source>
</evidence>
<feature type="transmembrane region" description="Helical" evidence="2">
    <location>
        <begin position="36"/>
        <end position="54"/>
    </location>
</feature>
<protein>
    <submittedName>
        <fullName evidence="3">Uncharacterized protein</fullName>
    </submittedName>
</protein>
<evidence type="ECO:0000256" key="1">
    <source>
        <dbReference type="SAM" id="MobiDB-lite"/>
    </source>
</evidence>
<feature type="transmembrane region" description="Helical" evidence="2">
    <location>
        <begin position="231"/>
        <end position="254"/>
    </location>
</feature>
<gene>
    <name evidence="3" type="ORF">SB4_06035</name>
</gene>
<feature type="transmembrane region" description="Helical" evidence="2">
    <location>
        <begin position="12"/>
        <end position="30"/>
    </location>
</feature>
<organism evidence="3 4">
    <name type="scientific">Sphingomonas sanguinis</name>
    <dbReference type="NCBI Taxonomy" id="33051"/>
    <lineage>
        <taxon>Bacteria</taxon>
        <taxon>Pseudomonadati</taxon>
        <taxon>Pseudomonadota</taxon>
        <taxon>Alphaproteobacteria</taxon>
        <taxon>Sphingomonadales</taxon>
        <taxon>Sphingomonadaceae</taxon>
        <taxon>Sphingomonas</taxon>
    </lineage>
</organism>
<evidence type="ECO:0000313" key="4">
    <source>
        <dbReference type="Proteomes" id="UP000074072"/>
    </source>
</evidence>
<feature type="transmembrane region" description="Helical" evidence="2">
    <location>
        <begin position="333"/>
        <end position="353"/>
    </location>
</feature>
<dbReference type="Pfam" id="PF13687">
    <property type="entry name" value="DUF4153"/>
    <property type="match status" value="1"/>
</dbReference>
<evidence type="ECO:0000313" key="3">
    <source>
        <dbReference type="EMBL" id="KTW01520.1"/>
    </source>
</evidence>
<keyword evidence="2" id="KW-0812">Transmembrane</keyword>
<keyword evidence="2" id="KW-0472">Membrane</keyword>
<feature type="region of interest" description="Disordered" evidence="1">
    <location>
        <begin position="480"/>
        <end position="501"/>
    </location>
</feature>
<dbReference type="Proteomes" id="UP000074072">
    <property type="component" value="Unassembled WGS sequence"/>
</dbReference>
<dbReference type="PATRIC" id="fig|33051.4.peg.1847"/>
<feature type="transmembrane region" description="Helical" evidence="2">
    <location>
        <begin position="303"/>
        <end position="327"/>
    </location>
</feature>
<name>A0A147J046_9SPHN</name>
<dbReference type="AlphaFoldDB" id="A0A147J046"/>
<feature type="transmembrane region" description="Helical" evidence="2">
    <location>
        <begin position="143"/>
        <end position="166"/>
    </location>
</feature>
<dbReference type="InterPro" id="IPR025291">
    <property type="entry name" value="DUF4153"/>
</dbReference>
<keyword evidence="2" id="KW-1133">Transmembrane helix</keyword>
<feature type="transmembrane region" description="Helical" evidence="2">
    <location>
        <begin position="274"/>
        <end position="291"/>
    </location>
</feature>
<accession>A0A147J046</accession>
<sequence>MTITTSIHHSFHTKLLGTFVLVGLAQFLFYGQEAGWTLGGFALAWTIVLLLTRADVRASRPARVAVAIATLFGVMMVDDPGPLKWLLFGASIGMATLLPLRRFDDALRWAGRLVIHGFGSMVVPLRDAGRLARARRRRPGRRMVAVATMLVLPVLGSALFLTLFAQANPVIERAFAAIRFPDLSDIIYRTLFSLFFLVMIWSSLRPRRTLLPQGFMATPGKGPLPSIGRHTLILSLLTFNLIFAGQNALDLAFLWSGAPLPQGVTLADYAHRGAYPLIVTALLAGGFVLLAGRSGDRLVRRLIVLWVAQNVLLVASSILRTVDYIAVFGLSGWRIAALAWMGLVALGLVLIVWRMLRGRSVRWLINANALAAGAVLTAGCASDLGEIAARWNVAHAKSAADIDLCYFESLGSSAVLPLIEVERRASGPVLRYRARNIIGDVMADMRRDRADWRRWSWRNARRLSAAEALVGQRKPAAKPHFCGEPYRTQASAPALTKPHQS</sequence>